<dbReference type="EMBL" id="JAVHJO010000010">
    <property type="protein sequence ID" value="KAK6535632.1"/>
    <property type="molecule type" value="Genomic_DNA"/>
</dbReference>
<protein>
    <recommendedName>
        <fullName evidence="3">Protein kinase domain-containing protein</fullName>
    </recommendedName>
</protein>
<evidence type="ECO:0008006" key="3">
    <source>
        <dbReference type="Google" id="ProtNLM"/>
    </source>
</evidence>
<comment type="caution">
    <text evidence="1">The sequence shown here is derived from an EMBL/GenBank/DDBJ whole genome shotgun (WGS) entry which is preliminary data.</text>
</comment>
<sequence>MVDEDVEVWKEETGAAGSADYFSPLRPGGYDQAPPIFDDWYALALSVWSLYAGERPFESHRNNRRTIDLMRVQDEEVREWIRGILKQGGALV</sequence>
<dbReference type="AlphaFoldDB" id="A0AAV9X4H0"/>
<evidence type="ECO:0000313" key="2">
    <source>
        <dbReference type="Proteomes" id="UP001365542"/>
    </source>
</evidence>
<proteinExistence type="predicted"/>
<dbReference type="Proteomes" id="UP001365542">
    <property type="component" value="Unassembled WGS sequence"/>
</dbReference>
<name>A0AAV9X4H0_9PEZI</name>
<reference evidence="1 2" key="1">
    <citation type="submission" date="2019-10" db="EMBL/GenBank/DDBJ databases">
        <authorList>
            <person name="Palmer J.M."/>
        </authorList>
    </citation>
    <scope>NUCLEOTIDE SEQUENCE [LARGE SCALE GENOMIC DNA]</scope>
    <source>
        <strain evidence="1 2">TWF694</strain>
    </source>
</reference>
<evidence type="ECO:0000313" key="1">
    <source>
        <dbReference type="EMBL" id="KAK6535632.1"/>
    </source>
</evidence>
<keyword evidence="2" id="KW-1185">Reference proteome</keyword>
<accession>A0AAV9X4H0</accession>
<gene>
    <name evidence="1" type="ORF">TWF694_002087</name>
</gene>
<organism evidence="1 2">
    <name type="scientific">Orbilia ellipsospora</name>
    <dbReference type="NCBI Taxonomy" id="2528407"/>
    <lineage>
        <taxon>Eukaryota</taxon>
        <taxon>Fungi</taxon>
        <taxon>Dikarya</taxon>
        <taxon>Ascomycota</taxon>
        <taxon>Pezizomycotina</taxon>
        <taxon>Orbiliomycetes</taxon>
        <taxon>Orbiliales</taxon>
        <taxon>Orbiliaceae</taxon>
        <taxon>Orbilia</taxon>
    </lineage>
</organism>